<keyword evidence="13" id="KW-1185">Reference proteome</keyword>
<dbReference type="SMART" id="SM00260">
    <property type="entry name" value="CheW"/>
    <property type="match status" value="1"/>
</dbReference>
<dbReference type="InterPro" id="IPR001789">
    <property type="entry name" value="Sig_transdc_resp-reg_receiver"/>
</dbReference>
<dbReference type="Pfam" id="PF01627">
    <property type="entry name" value="Hpt"/>
    <property type="match status" value="1"/>
</dbReference>
<dbReference type="SMART" id="SM00387">
    <property type="entry name" value="HATPase_c"/>
    <property type="match status" value="1"/>
</dbReference>
<dbReference type="SUPFAM" id="SSF47226">
    <property type="entry name" value="Histidine-containing phosphotransfer domain, HPT domain"/>
    <property type="match status" value="1"/>
</dbReference>
<dbReference type="InterPro" id="IPR036641">
    <property type="entry name" value="HPT_dom_sf"/>
</dbReference>
<evidence type="ECO:0000256" key="7">
    <source>
        <dbReference type="PROSITE-ProRule" id="PRU00110"/>
    </source>
</evidence>
<feature type="domain" description="HPt" evidence="11">
    <location>
        <begin position="1"/>
        <end position="103"/>
    </location>
</feature>
<keyword evidence="6" id="KW-0902">Two-component regulatory system</keyword>
<keyword evidence="3 8" id="KW-0597">Phosphoprotein</keyword>
<dbReference type="InterPro" id="IPR036061">
    <property type="entry name" value="CheW-like_dom_sf"/>
</dbReference>
<dbReference type="InterPro" id="IPR008207">
    <property type="entry name" value="Sig_transdc_His_kin_Hpt_dom"/>
</dbReference>
<dbReference type="PROSITE" id="PS50110">
    <property type="entry name" value="RESPONSE_REGULATORY"/>
    <property type="match status" value="1"/>
</dbReference>
<accession>A0ABW5DQY6</accession>
<dbReference type="Pfam" id="PF02518">
    <property type="entry name" value="HATPase_c"/>
    <property type="match status" value="1"/>
</dbReference>
<dbReference type="SUPFAM" id="SSF50341">
    <property type="entry name" value="CheW-like"/>
    <property type="match status" value="1"/>
</dbReference>
<evidence type="ECO:0000256" key="4">
    <source>
        <dbReference type="ARBA" id="ARBA00022679"/>
    </source>
</evidence>
<dbReference type="InterPro" id="IPR011006">
    <property type="entry name" value="CheY-like_superfamily"/>
</dbReference>
<dbReference type="CDD" id="cd00088">
    <property type="entry name" value="HPT"/>
    <property type="match status" value="1"/>
</dbReference>
<comment type="caution">
    <text evidence="12">The sequence shown here is derived from an EMBL/GenBank/DDBJ whole genome shotgun (WGS) entry which is preliminary data.</text>
</comment>
<keyword evidence="4" id="KW-0808">Transferase</keyword>
<feature type="modified residue" description="4-aspartylphosphate" evidence="8">
    <location>
        <position position="658"/>
    </location>
</feature>
<feature type="modified residue" description="Phosphohistidine" evidence="7">
    <location>
        <position position="46"/>
    </location>
</feature>
<dbReference type="SMART" id="SM00448">
    <property type="entry name" value="REC"/>
    <property type="match status" value="1"/>
</dbReference>
<dbReference type="Gene3D" id="3.30.565.10">
    <property type="entry name" value="Histidine kinase-like ATPase, C-terminal domain"/>
    <property type="match status" value="1"/>
</dbReference>
<dbReference type="InterPro" id="IPR036890">
    <property type="entry name" value="HATPase_C_sf"/>
</dbReference>
<dbReference type="PANTHER" id="PTHR43395">
    <property type="entry name" value="SENSOR HISTIDINE KINASE CHEA"/>
    <property type="match status" value="1"/>
</dbReference>
<evidence type="ECO:0000313" key="12">
    <source>
        <dbReference type="EMBL" id="MFD2262983.1"/>
    </source>
</evidence>
<feature type="domain" description="Response regulatory" evidence="9">
    <location>
        <begin position="607"/>
        <end position="725"/>
    </location>
</feature>
<name>A0ABW5DQY6_9PROT</name>
<dbReference type="InterPro" id="IPR051315">
    <property type="entry name" value="Bact_Chemotaxis_CheA"/>
</dbReference>
<protein>
    <recommendedName>
        <fullName evidence="2">histidine kinase</fullName>
        <ecNumber evidence="2">2.7.13.3</ecNumber>
    </recommendedName>
</protein>
<evidence type="ECO:0000256" key="5">
    <source>
        <dbReference type="ARBA" id="ARBA00022777"/>
    </source>
</evidence>
<comment type="catalytic activity">
    <reaction evidence="1">
        <text>ATP + protein L-histidine = ADP + protein N-phospho-L-histidine.</text>
        <dbReference type="EC" id="2.7.13.3"/>
    </reaction>
</comment>
<evidence type="ECO:0000259" key="10">
    <source>
        <dbReference type="PROSITE" id="PS50851"/>
    </source>
</evidence>
<dbReference type="SUPFAM" id="SSF55874">
    <property type="entry name" value="ATPase domain of HSP90 chaperone/DNA topoisomerase II/histidine kinase"/>
    <property type="match status" value="1"/>
</dbReference>
<dbReference type="EC" id="2.7.13.3" evidence="2"/>
<dbReference type="Pfam" id="PF00072">
    <property type="entry name" value="Response_reg"/>
    <property type="match status" value="1"/>
</dbReference>
<reference evidence="13" key="1">
    <citation type="journal article" date="2019" name="Int. J. Syst. Evol. Microbiol.">
        <title>The Global Catalogue of Microorganisms (GCM) 10K type strain sequencing project: providing services to taxonomists for standard genome sequencing and annotation.</title>
        <authorList>
            <consortium name="The Broad Institute Genomics Platform"/>
            <consortium name="The Broad Institute Genome Sequencing Center for Infectious Disease"/>
            <person name="Wu L."/>
            <person name="Ma J."/>
        </authorList>
    </citation>
    <scope>NUCLEOTIDE SEQUENCE [LARGE SCALE GENOMIC DNA]</scope>
    <source>
        <strain evidence="13">CGMCC 1.19062</strain>
    </source>
</reference>
<dbReference type="Gene3D" id="3.40.50.2300">
    <property type="match status" value="1"/>
</dbReference>
<dbReference type="RefSeq" id="WP_379875951.1">
    <property type="nucleotide sequence ID" value="NZ_JBHUIP010000008.1"/>
</dbReference>
<dbReference type="Proteomes" id="UP001597295">
    <property type="component" value="Unassembled WGS sequence"/>
</dbReference>
<evidence type="ECO:0000313" key="13">
    <source>
        <dbReference type="Proteomes" id="UP001597295"/>
    </source>
</evidence>
<dbReference type="PROSITE" id="PS50894">
    <property type="entry name" value="HPT"/>
    <property type="match status" value="1"/>
</dbReference>
<dbReference type="InterPro" id="IPR002545">
    <property type="entry name" value="CheW-lke_dom"/>
</dbReference>
<proteinExistence type="predicted"/>
<gene>
    <name evidence="12" type="ORF">ACFSM5_08800</name>
</gene>
<evidence type="ECO:0000256" key="6">
    <source>
        <dbReference type="ARBA" id="ARBA00023012"/>
    </source>
</evidence>
<dbReference type="InterPro" id="IPR003594">
    <property type="entry name" value="HATPase_dom"/>
</dbReference>
<feature type="domain" description="CheW-like" evidence="10">
    <location>
        <begin position="444"/>
        <end position="583"/>
    </location>
</feature>
<organism evidence="12 13">
    <name type="scientific">Lacibacterium aquatile</name>
    <dbReference type="NCBI Taxonomy" id="1168082"/>
    <lineage>
        <taxon>Bacteria</taxon>
        <taxon>Pseudomonadati</taxon>
        <taxon>Pseudomonadota</taxon>
        <taxon>Alphaproteobacteria</taxon>
        <taxon>Rhodospirillales</taxon>
        <taxon>Rhodospirillaceae</taxon>
    </lineage>
</organism>
<dbReference type="Gene3D" id="1.20.120.160">
    <property type="entry name" value="HPT domain"/>
    <property type="match status" value="1"/>
</dbReference>
<evidence type="ECO:0000256" key="1">
    <source>
        <dbReference type="ARBA" id="ARBA00000085"/>
    </source>
</evidence>
<keyword evidence="5" id="KW-0418">Kinase</keyword>
<sequence>MTDLRAQLLAAFDIEHREHLEAIRAVLALAAKDASVDFKDAFRRAHSLKGAARAVDLPAVEDVANRLEAILARLSEGTLAVDPPLLKGLHLGLDAVERYVADLAGSPLIAPGVTETLDLLAQGLAAPNPQTPPVQASASPAPAVAYLRVATEQVEDLLRQMHDWNSDLLGVEAVGAGFVSIDRQVRALRRDWDRLAVKPRAADGRGADALRDFDRQLKDLFRGLGALSRDYRRAAWVLGNTSRRLQKGVAEIALVPVSSVYGEFGRMVRDMARDQGVDVAVITEGFDLQVDRQVLQKLKDPTLHLLRNAVGHGGEAAEVRRAKGKPAELTITLAFASKGGRLEVMVRDDGPGPDLARIQTTAVERGLLPAPTRSAPRLSADQLLSIVFAPGFSTAIAVDRLSGRGMGLSVVAEAVRALHGSVILRAGTPFGAEAVVSVPLQASRQTILSVDAGGLTYAIPTHGVERLLRLPVSAIENADGRSAVRIQIAGNDVMVPIMGMASLLGAANAAVPVEGDTIKAVLLRRGERRCALAVDGFHDVHQALIGEAHAVGIDRDIVSGAIIEGGEPALVLDPDALVRRWMRSDAGRMAGSLGLLPRQEADELAPTVLVVDDSITTRTLQKSILEAQGYRVLLSVDGAEALQLLRSGTVMIDLVVADVEMPRMDGFSLLQAVKNDAGLATIPFILMTSRESPEDVRRGLDLGADAYLTKQKFDQRDLLATIGRLL</sequence>
<evidence type="ECO:0000259" key="9">
    <source>
        <dbReference type="PROSITE" id="PS50110"/>
    </source>
</evidence>
<dbReference type="EMBL" id="JBHUIP010000008">
    <property type="protein sequence ID" value="MFD2262983.1"/>
    <property type="molecule type" value="Genomic_DNA"/>
</dbReference>
<evidence type="ECO:0000256" key="8">
    <source>
        <dbReference type="PROSITE-ProRule" id="PRU00169"/>
    </source>
</evidence>
<evidence type="ECO:0000259" key="11">
    <source>
        <dbReference type="PROSITE" id="PS50894"/>
    </source>
</evidence>
<dbReference type="SUPFAM" id="SSF52172">
    <property type="entry name" value="CheY-like"/>
    <property type="match status" value="1"/>
</dbReference>
<dbReference type="PANTHER" id="PTHR43395:SF1">
    <property type="entry name" value="CHEMOTAXIS PROTEIN CHEA"/>
    <property type="match status" value="1"/>
</dbReference>
<evidence type="ECO:0000256" key="2">
    <source>
        <dbReference type="ARBA" id="ARBA00012438"/>
    </source>
</evidence>
<dbReference type="PROSITE" id="PS50851">
    <property type="entry name" value="CHEW"/>
    <property type="match status" value="1"/>
</dbReference>
<evidence type="ECO:0000256" key="3">
    <source>
        <dbReference type="ARBA" id="ARBA00022553"/>
    </source>
</evidence>
<dbReference type="Pfam" id="PF01584">
    <property type="entry name" value="CheW"/>
    <property type="match status" value="1"/>
</dbReference>
<dbReference type="SMART" id="SM00073">
    <property type="entry name" value="HPT"/>
    <property type="match status" value="1"/>
</dbReference>